<evidence type="ECO:0000256" key="2">
    <source>
        <dbReference type="ARBA" id="ARBA00022692"/>
    </source>
</evidence>
<feature type="region of interest" description="Disordered" evidence="4">
    <location>
        <begin position="132"/>
        <end position="213"/>
    </location>
</feature>
<name>A0AAD9NIB4_RIDPI</name>
<dbReference type="PANTHER" id="PTHR22914">
    <property type="entry name" value="CHITIN SYNTHASE"/>
    <property type="match status" value="1"/>
</dbReference>
<accession>A0AAD9NIB4</accession>
<feature type="transmembrane region" description="Helical" evidence="5">
    <location>
        <begin position="21"/>
        <end position="42"/>
    </location>
</feature>
<evidence type="ECO:0000313" key="6">
    <source>
        <dbReference type="EMBL" id="KAK2169361.1"/>
    </source>
</evidence>
<keyword evidence="7" id="KW-1185">Reference proteome</keyword>
<dbReference type="GO" id="GO:0071944">
    <property type="term" value="C:cell periphery"/>
    <property type="evidence" value="ECO:0007669"/>
    <property type="project" value="TreeGrafter"/>
</dbReference>
<feature type="compositionally biased region" description="Basic and acidic residues" evidence="4">
    <location>
        <begin position="163"/>
        <end position="192"/>
    </location>
</feature>
<feature type="transmembrane region" description="Helical" evidence="5">
    <location>
        <begin position="764"/>
        <end position="785"/>
    </location>
</feature>
<evidence type="ECO:0000313" key="7">
    <source>
        <dbReference type="Proteomes" id="UP001209878"/>
    </source>
</evidence>
<dbReference type="GO" id="GO:0006031">
    <property type="term" value="P:chitin biosynthetic process"/>
    <property type="evidence" value="ECO:0007669"/>
    <property type="project" value="TreeGrafter"/>
</dbReference>
<evidence type="ECO:0000256" key="1">
    <source>
        <dbReference type="ARBA" id="ARBA00004141"/>
    </source>
</evidence>
<sequence>MRRADVLVVCSSVFRECESAGKAGTGVFLSVVVATFLASALLHPREFTCVVHGVVYFLAVPSAYMLVTVYALASMHVVSWGTREVARTRDGDRPEATPEVTSSMWGRFVSVVGVRKRRAGGLCRLTCCPPEKEQDAANCSSEKAPGSPKTSPKHRAPGWGLGDGERDEPGDKCDDVGDERGDAGDAGDRDLDSGGESTSEMVERQKGAGDGVDLAATPRVSFSETVDAIDHEQRELSDSGDNAGEADDVVNQRWLFDPALGGGTIGQLSDEERNFFEELIKKYLFPLETDRLREERVAAELLALRNKTCLGFLFVNAVLVLVMFTLQMHAARLAVPWPWGRKGLSLNPLGVFFLAFFVVIMLLQTLAMLRHRVGTLMHLVSATSLDCCRGTGRLGVGSRAENAIELAKDLGRLQVDLGDYSVATSGEAADTKRPCRRSWPVHNLSGEQGKNDPTNDIITSVDEAFNQRFVSLANKLEHDNYSSKEIERKVIGYTRSCGLHRRKSLAAIAHMKKQRRASGSHRLFAAVSSDQATSDAVAHSYCPFIEVSGHYEIMLDTQETSLSSSAVDVDEVKTRHCHCPSGDEKMSRVRNSVCRGSVNSGFLSDGDEREVFRGQKSPEASMKSRSSNMDAPPTPPWDVFRLVERDDERPGEGRCYNVVTKLARGVFCVVAFVVVLAGAVTSKSTLLFITSQIRRDIDAACEMNGDVVKQCLRLPTMATGHVARNVTSYVGELFEAAPPEVNVTAPPVGRWVLLQVCEEVTMRWAWALMLCASTPCIFTLLRCLWRVVFKRTRNPTVSTVLFVSVVYVRLPIKGH</sequence>
<dbReference type="PANTHER" id="PTHR22914:SF42">
    <property type="entry name" value="CHITIN SYNTHASE"/>
    <property type="match status" value="1"/>
</dbReference>
<feature type="transmembrane region" description="Helical" evidence="5">
    <location>
        <begin position="54"/>
        <end position="73"/>
    </location>
</feature>
<dbReference type="EMBL" id="JAODUO010001191">
    <property type="protein sequence ID" value="KAK2169361.1"/>
    <property type="molecule type" value="Genomic_DNA"/>
</dbReference>
<protein>
    <recommendedName>
        <fullName evidence="8">Transmembrane protein</fullName>
    </recommendedName>
</protein>
<organism evidence="6 7">
    <name type="scientific">Ridgeia piscesae</name>
    <name type="common">Tubeworm</name>
    <dbReference type="NCBI Taxonomy" id="27915"/>
    <lineage>
        <taxon>Eukaryota</taxon>
        <taxon>Metazoa</taxon>
        <taxon>Spiralia</taxon>
        <taxon>Lophotrochozoa</taxon>
        <taxon>Annelida</taxon>
        <taxon>Polychaeta</taxon>
        <taxon>Sedentaria</taxon>
        <taxon>Canalipalpata</taxon>
        <taxon>Sabellida</taxon>
        <taxon>Siboglinidae</taxon>
        <taxon>Ridgeia</taxon>
    </lineage>
</organism>
<dbReference type="AlphaFoldDB" id="A0AAD9NIB4"/>
<evidence type="ECO:0000256" key="4">
    <source>
        <dbReference type="SAM" id="MobiDB-lite"/>
    </source>
</evidence>
<dbReference type="InterPro" id="IPR004835">
    <property type="entry name" value="Chitin_synth"/>
</dbReference>
<proteinExistence type="predicted"/>
<gene>
    <name evidence="6" type="ORF">NP493_1193g00010</name>
</gene>
<evidence type="ECO:0008006" key="8">
    <source>
        <dbReference type="Google" id="ProtNLM"/>
    </source>
</evidence>
<evidence type="ECO:0000256" key="5">
    <source>
        <dbReference type="SAM" id="Phobius"/>
    </source>
</evidence>
<feature type="transmembrane region" description="Helical" evidence="5">
    <location>
        <begin position="309"/>
        <end position="329"/>
    </location>
</feature>
<feature type="compositionally biased region" description="Polar residues" evidence="4">
    <location>
        <begin position="445"/>
        <end position="455"/>
    </location>
</feature>
<feature type="region of interest" description="Disordered" evidence="4">
    <location>
        <begin position="613"/>
        <end position="637"/>
    </location>
</feature>
<feature type="region of interest" description="Disordered" evidence="4">
    <location>
        <begin position="433"/>
        <end position="455"/>
    </location>
</feature>
<evidence type="ECO:0000256" key="3">
    <source>
        <dbReference type="ARBA" id="ARBA00023136"/>
    </source>
</evidence>
<keyword evidence="3 5" id="KW-0472">Membrane</keyword>
<dbReference type="Proteomes" id="UP001209878">
    <property type="component" value="Unassembled WGS sequence"/>
</dbReference>
<dbReference type="GO" id="GO:0004100">
    <property type="term" value="F:chitin synthase activity"/>
    <property type="evidence" value="ECO:0007669"/>
    <property type="project" value="InterPro"/>
</dbReference>
<dbReference type="GO" id="GO:0016020">
    <property type="term" value="C:membrane"/>
    <property type="evidence" value="ECO:0007669"/>
    <property type="project" value="UniProtKB-SubCell"/>
</dbReference>
<feature type="transmembrane region" description="Helical" evidence="5">
    <location>
        <begin position="349"/>
        <end position="369"/>
    </location>
</feature>
<keyword evidence="5" id="KW-1133">Transmembrane helix</keyword>
<keyword evidence="2 5" id="KW-0812">Transmembrane</keyword>
<reference evidence="6" key="1">
    <citation type="journal article" date="2023" name="Mol. Biol. Evol.">
        <title>Third-Generation Sequencing Reveals the Adaptive Role of the Epigenome in Three Deep-Sea Polychaetes.</title>
        <authorList>
            <person name="Perez M."/>
            <person name="Aroh O."/>
            <person name="Sun Y."/>
            <person name="Lan Y."/>
            <person name="Juniper S.K."/>
            <person name="Young C.R."/>
            <person name="Angers B."/>
            <person name="Qian P.Y."/>
        </authorList>
    </citation>
    <scope>NUCLEOTIDE SEQUENCE</scope>
    <source>
        <strain evidence="6">R07B-5</strain>
    </source>
</reference>
<feature type="transmembrane region" description="Helical" evidence="5">
    <location>
        <begin position="662"/>
        <end position="681"/>
    </location>
</feature>
<comment type="subcellular location">
    <subcellularLocation>
        <location evidence="1">Membrane</location>
        <topology evidence="1">Multi-pass membrane protein</topology>
    </subcellularLocation>
</comment>
<comment type="caution">
    <text evidence="6">The sequence shown here is derived from an EMBL/GenBank/DDBJ whole genome shotgun (WGS) entry which is preliminary data.</text>
</comment>